<dbReference type="Proteomes" id="UP000613743">
    <property type="component" value="Unassembled WGS sequence"/>
</dbReference>
<feature type="transmembrane region" description="Helical" evidence="1">
    <location>
        <begin position="35"/>
        <end position="60"/>
    </location>
</feature>
<proteinExistence type="predicted"/>
<feature type="transmembrane region" description="Helical" evidence="1">
    <location>
        <begin position="6"/>
        <end position="23"/>
    </location>
</feature>
<sequence length="135" mass="15056">MYLVKAIAIWLVMVIAAIANGLIREKLFNVYLSETLALVLSGVLLSILILLIIYMTIGFYKWKQGSSYIGLGIIWVSFTLLFEYGFGYFVRGSPISEINQIFNVSKGNLFILALIVILVGPRVIAQYKGYIKAAP</sequence>
<keyword evidence="3" id="KW-1185">Reference proteome</keyword>
<feature type="transmembrane region" description="Helical" evidence="1">
    <location>
        <begin position="107"/>
        <end position="125"/>
    </location>
</feature>
<dbReference type="AlphaFoldDB" id="A0A917JMN9"/>
<dbReference type="EMBL" id="BMPZ01000002">
    <property type="protein sequence ID" value="GGI73349.1"/>
    <property type="molecule type" value="Genomic_DNA"/>
</dbReference>
<name>A0A917JMN9_9GAMM</name>
<evidence type="ECO:0000313" key="3">
    <source>
        <dbReference type="Proteomes" id="UP000613743"/>
    </source>
</evidence>
<keyword evidence="1" id="KW-1133">Transmembrane helix</keyword>
<evidence type="ECO:0000313" key="2">
    <source>
        <dbReference type="EMBL" id="GGI73349.1"/>
    </source>
</evidence>
<evidence type="ECO:0000256" key="1">
    <source>
        <dbReference type="SAM" id="Phobius"/>
    </source>
</evidence>
<reference evidence="2" key="2">
    <citation type="submission" date="2020-09" db="EMBL/GenBank/DDBJ databases">
        <authorList>
            <person name="Sun Q."/>
            <person name="Ohkuma M."/>
        </authorList>
    </citation>
    <scope>NUCLEOTIDE SEQUENCE</scope>
    <source>
        <strain evidence="2">JCM 30804</strain>
    </source>
</reference>
<gene>
    <name evidence="2" type="ORF">GCM10009332_08600</name>
</gene>
<comment type="caution">
    <text evidence="2">The sequence shown here is derived from an EMBL/GenBank/DDBJ whole genome shotgun (WGS) entry which is preliminary data.</text>
</comment>
<feature type="transmembrane region" description="Helical" evidence="1">
    <location>
        <begin position="66"/>
        <end position="86"/>
    </location>
</feature>
<keyword evidence="1" id="KW-0812">Transmembrane</keyword>
<keyword evidence="1" id="KW-0472">Membrane</keyword>
<dbReference type="RefSeq" id="WP_188918227.1">
    <property type="nucleotide sequence ID" value="NZ_BMPZ01000002.1"/>
</dbReference>
<accession>A0A917JMN9</accession>
<protein>
    <submittedName>
        <fullName evidence="2">Uncharacterized protein</fullName>
    </submittedName>
</protein>
<reference evidence="2" key="1">
    <citation type="journal article" date="2014" name="Int. J. Syst. Evol. Microbiol.">
        <title>Complete genome sequence of Corynebacterium casei LMG S-19264T (=DSM 44701T), isolated from a smear-ripened cheese.</title>
        <authorList>
            <consortium name="US DOE Joint Genome Institute (JGI-PGF)"/>
            <person name="Walter F."/>
            <person name="Albersmeier A."/>
            <person name="Kalinowski J."/>
            <person name="Ruckert C."/>
        </authorList>
    </citation>
    <scope>NUCLEOTIDE SEQUENCE</scope>
    <source>
        <strain evidence="2">JCM 30804</strain>
    </source>
</reference>
<organism evidence="2 3">
    <name type="scientific">Shewanella gelidii</name>
    <dbReference type="NCBI Taxonomy" id="1642821"/>
    <lineage>
        <taxon>Bacteria</taxon>
        <taxon>Pseudomonadati</taxon>
        <taxon>Pseudomonadota</taxon>
        <taxon>Gammaproteobacteria</taxon>
        <taxon>Alteromonadales</taxon>
        <taxon>Shewanellaceae</taxon>
        <taxon>Shewanella</taxon>
    </lineage>
</organism>